<dbReference type="CDD" id="cd08422">
    <property type="entry name" value="PBP2_CrgA_like"/>
    <property type="match status" value="1"/>
</dbReference>
<dbReference type="PROSITE" id="PS50931">
    <property type="entry name" value="HTH_LYSR"/>
    <property type="match status" value="1"/>
</dbReference>
<dbReference type="RefSeq" id="WP_169726489.1">
    <property type="nucleotide sequence ID" value="NZ_BSPR01000010.1"/>
</dbReference>
<dbReference type="PANTHER" id="PTHR30537">
    <property type="entry name" value="HTH-TYPE TRANSCRIPTIONAL REGULATOR"/>
    <property type="match status" value="1"/>
</dbReference>
<dbReference type="InterPro" id="IPR058163">
    <property type="entry name" value="LysR-type_TF_proteobact-type"/>
</dbReference>
<evidence type="ECO:0000256" key="4">
    <source>
        <dbReference type="ARBA" id="ARBA00023163"/>
    </source>
</evidence>
<dbReference type="GO" id="GO:0043565">
    <property type="term" value="F:sequence-specific DNA binding"/>
    <property type="evidence" value="ECO:0007669"/>
    <property type="project" value="TreeGrafter"/>
</dbReference>
<evidence type="ECO:0000313" key="6">
    <source>
        <dbReference type="Proteomes" id="UP000193427"/>
    </source>
</evidence>
<evidence type="ECO:0000313" key="5">
    <source>
        <dbReference type="EMBL" id="ARN18501.1"/>
    </source>
</evidence>
<proteinExistence type="inferred from homology"/>
<accession>A0A1W6L2K0</accession>
<dbReference type="PANTHER" id="PTHR30537:SF81">
    <property type="entry name" value="TRANSCRIPTIONAL REGULATOR-RELATED"/>
    <property type="match status" value="1"/>
</dbReference>
<dbReference type="Gene3D" id="3.40.190.290">
    <property type="match status" value="1"/>
</dbReference>
<dbReference type="GO" id="GO:0006351">
    <property type="term" value="P:DNA-templated transcription"/>
    <property type="evidence" value="ECO:0007669"/>
    <property type="project" value="TreeGrafter"/>
</dbReference>
<dbReference type="STRING" id="946333.A4W93_00415"/>
<dbReference type="GO" id="GO:0003700">
    <property type="term" value="F:DNA-binding transcription factor activity"/>
    <property type="evidence" value="ECO:0007669"/>
    <property type="project" value="InterPro"/>
</dbReference>
<dbReference type="Gene3D" id="1.10.10.10">
    <property type="entry name" value="Winged helix-like DNA-binding domain superfamily/Winged helix DNA-binding domain"/>
    <property type="match status" value="1"/>
</dbReference>
<keyword evidence="2" id="KW-0805">Transcription regulation</keyword>
<dbReference type="Pfam" id="PF00126">
    <property type="entry name" value="HTH_1"/>
    <property type="match status" value="1"/>
</dbReference>
<evidence type="ECO:0000256" key="3">
    <source>
        <dbReference type="ARBA" id="ARBA00023125"/>
    </source>
</evidence>
<keyword evidence="3" id="KW-0238">DNA-binding</keyword>
<dbReference type="EMBL" id="CP015118">
    <property type="protein sequence ID" value="ARN18501.1"/>
    <property type="molecule type" value="Genomic_DNA"/>
</dbReference>
<dbReference type="Pfam" id="PF03466">
    <property type="entry name" value="LysR_substrate"/>
    <property type="match status" value="1"/>
</dbReference>
<keyword evidence="6" id="KW-1185">Reference proteome</keyword>
<keyword evidence="4" id="KW-0804">Transcription</keyword>
<evidence type="ECO:0000256" key="2">
    <source>
        <dbReference type="ARBA" id="ARBA00023015"/>
    </source>
</evidence>
<dbReference type="KEGG" id="rgu:A4W93_00415"/>
<organism evidence="5 6">
    <name type="scientific">Piscinibacter gummiphilus</name>
    <dbReference type="NCBI Taxonomy" id="946333"/>
    <lineage>
        <taxon>Bacteria</taxon>
        <taxon>Pseudomonadati</taxon>
        <taxon>Pseudomonadota</taxon>
        <taxon>Betaproteobacteria</taxon>
        <taxon>Burkholderiales</taxon>
        <taxon>Sphaerotilaceae</taxon>
        <taxon>Piscinibacter</taxon>
    </lineage>
</organism>
<dbReference type="FunFam" id="1.10.10.10:FF:000001">
    <property type="entry name" value="LysR family transcriptional regulator"/>
    <property type="match status" value="1"/>
</dbReference>
<comment type="similarity">
    <text evidence="1">Belongs to the LysR transcriptional regulatory family.</text>
</comment>
<protein>
    <submittedName>
        <fullName evidence="5">Uncharacterized protein</fullName>
    </submittedName>
</protein>
<dbReference type="SUPFAM" id="SSF53850">
    <property type="entry name" value="Periplasmic binding protein-like II"/>
    <property type="match status" value="1"/>
</dbReference>
<gene>
    <name evidence="5" type="ORF">A4W93_00415</name>
</gene>
<dbReference type="InterPro" id="IPR036388">
    <property type="entry name" value="WH-like_DNA-bd_sf"/>
</dbReference>
<dbReference type="Proteomes" id="UP000193427">
    <property type="component" value="Chromosome"/>
</dbReference>
<dbReference type="SUPFAM" id="SSF46785">
    <property type="entry name" value="Winged helix' DNA-binding domain"/>
    <property type="match status" value="1"/>
</dbReference>
<evidence type="ECO:0000256" key="1">
    <source>
        <dbReference type="ARBA" id="ARBA00009437"/>
    </source>
</evidence>
<dbReference type="InterPro" id="IPR036390">
    <property type="entry name" value="WH_DNA-bd_sf"/>
</dbReference>
<dbReference type="InterPro" id="IPR000847">
    <property type="entry name" value="LysR_HTH_N"/>
</dbReference>
<reference evidence="5 6" key="1">
    <citation type="submission" date="2016-04" db="EMBL/GenBank/DDBJ databases">
        <title>Complete genome sequence of natural rubber-degrading, novel Gram-negative bacterium, Rhizobacter gummiphilus strain NS21.</title>
        <authorList>
            <person name="Tabata M."/>
            <person name="Kasai D."/>
            <person name="Fukuda M."/>
        </authorList>
    </citation>
    <scope>NUCLEOTIDE SEQUENCE [LARGE SCALE GENOMIC DNA]</scope>
    <source>
        <strain evidence="5 6">NS21</strain>
    </source>
</reference>
<name>A0A1W6L2K0_9BURK</name>
<dbReference type="AlphaFoldDB" id="A0A1W6L2K0"/>
<sequence length="314" mass="33804">MDRLRTLALFKTVAEMGSFINAADVHGVSASVVSRAVADLEATLGVRLVERTTRHVALTAEGRGVLDQVAAVLQGYDELMASGRHGANEVTGEIRMTAPLSFVRSVSPAVAGFLAQYPKVSVDLQLRDAPGDLVQEGIDLAMRIAWDLPDTLIARRIGSAPLGLFASPSYLERKGVPQHPSELGEHDCLRYNGFGKSVPWTLEHPGTHERILPNVAGKLVTNSGDALLAAAVHGAGLVVLPLFLVAPAMREGTLVQVLADWHSPDLELFLTYSSRRNQPKRVRALIEWLAKHFESTPMDPTHVIPAQAGTLGGR</sequence>
<dbReference type="InterPro" id="IPR005119">
    <property type="entry name" value="LysR_subst-bd"/>
</dbReference>